<feature type="domain" description="3-dehydroquinate synthase C-terminal" evidence="7">
    <location>
        <begin position="169"/>
        <end position="311"/>
    </location>
</feature>
<dbReference type="PANTHER" id="PTHR43622">
    <property type="entry name" value="3-DEHYDROQUINATE SYNTHASE"/>
    <property type="match status" value="1"/>
</dbReference>
<evidence type="ECO:0000256" key="4">
    <source>
        <dbReference type="ARBA" id="ARBA00023027"/>
    </source>
</evidence>
<reference evidence="8 9" key="1">
    <citation type="submission" date="2018-11" db="EMBL/GenBank/DDBJ databases">
        <title>Genome assembly of Steccherinum ochraceum LE-BIN_3174, the white-rot fungus of the Steccherinaceae family (The Residual Polyporoid clade, Polyporales, Basidiomycota).</title>
        <authorList>
            <person name="Fedorova T.V."/>
            <person name="Glazunova O.A."/>
            <person name="Landesman E.O."/>
            <person name="Moiseenko K.V."/>
            <person name="Psurtseva N.V."/>
            <person name="Savinova O.S."/>
            <person name="Shakhova N.V."/>
            <person name="Tyazhelova T.V."/>
            <person name="Vasina D.V."/>
        </authorList>
    </citation>
    <scope>NUCLEOTIDE SEQUENCE [LARGE SCALE GENOMIC DNA]</scope>
    <source>
        <strain evidence="8 9">LE-BIN_3174</strain>
    </source>
</reference>
<accession>A0A4R0RVL7</accession>
<evidence type="ECO:0000259" key="7">
    <source>
        <dbReference type="Pfam" id="PF24621"/>
    </source>
</evidence>
<dbReference type="CDD" id="cd08199">
    <property type="entry name" value="EEVS"/>
    <property type="match status" value="1"/>
</dbReference>
<sequence>MSDLKATVTTTSNGFSVAGTEQINYGFQFVDNIFSTTHTHLANIYKPWGRVLLVTDSIVNSHYSTQWEAYFKHHGIPVTTFVMAGGEKNKTMKTMLSIVDAMNDFGLVRKEPVLVVGGGLCTDLTGGMSLVGINHGNLKNRLGAYHAPMVTFLDFNMLRTLPEAQVRNGFAELMKISSCADKRIWDLLVANGEDLITTRFGRADGASPEMKEIADEICWRGIKVMLDLESPNLHEIGLDRVIAFGHSLSPTLELAPTVPLRHGHAINIDMAYFVTFACSRGILTEKQRDEYHELSHRVGLSMDHEMFTEALVKEGTQAILKTRDNKQRFAVPNPYGTCAFINDASYEELFQVLQMHKQLIKEKYGSGDGKDAYVDSGDLGMDPALLKMSNGARGMAHALQNGVAYVVDSAVDGLAAVPMMSEHGAMAGNGPVPVEAGTVNGVGA</sequence>
<evidence type="ECO:0000313" key="8">
    <source>
        <dbReference type="EMBL" id="TCD70755.1"/>
    </source>
</evidence>
<dbReference type="OrthoDB" id="197068at2759"/>
<dbReference type="GO" id="GO:0000166">
    <property type="term" value="F:nucleotide binding"/>
    <property type="evidence" value="ECO:0007669"/>
    <property type="project" value="UniProtKB-KW"/>
</dbReference>
<dbReference type="Proteomes" id="UP000292702">
    <property type="component" value="Unassembled WGS sequence"/>
</dbReference>
<protein>
    <recommendedName>
        <fullName evidence="10">3-dehydroquinate synthase domain-containing protein</fullName>
    </recommendedName>
</protein>
<evidence type="ECO:0000259" key="6">
    <source>
        <dbReference type="Pfam" id="PF01761"/>
    </source>
</evidence>
<comment type="caution">
    <text evidence="8">The sequence shown here is derived from an EMBL/GenBank/DDBJ whole genome shotgun (WGS) entry which is preliminary data.</text>
</comment>
<dbReference type="Pfam" id="PF24621">
    <property type="entry name" value="DHQS_C"/>
    <property type="match status" value="1"/>
</dbReference>
<dbReference type="FunFam" id="1.20.1090.10:FF:000015">
    <property type="entry name" value="3-dehydroquinate synthase protein"/>
    <property type="match status" value="1"/>
</dbReference>
<dbReference type="InterPro" id="IPR056179">
    <property type="entry name" value="DHQS_C"/>
</dbReference>
<dbReference type="GO" id="GO:0046872">
    <property type="term" value="F:metal ion binding"/>
    <property type="evidence" value="ECO:0007669"/>
    <property type="project" value="UniProtKB-KW"/>
</dbReference>
<dbReference type="GO" id="GO:0003856">
    <property type="term" value="F:3-dehydroquinate synthase activity"/>
    <property type="evidence" value="ECO:0007669"/>
    <property type="project" value="TreeGrafter"/>
</dbReference>
<keyword evidence="9" id="KW-1185">Reference proteome</keyword>
<dbReference type="InterPro" id="IPR035872">
    <property type="entry name" value="EEVS-like"/>
</dbReference>
<dbReference type="Pfam" id="PF01761">
    <property type="entry name" value="DHQ_synthase"/>
    <property type="match status" value="1"/>
</dbReference>
<dbReference type="GO" id="GO:0017000">
    <property type="term" value="P:antibiotic biosynthetic process"/>
    <property type="evidence" value="ECO:0007669"/>
    <property type="project" value="InterPro"/>
</dbReference>
<dbReference type="PANTHER" id="PTHR43622:SF3">
    <property type="entry name" value="2-EPI-5-EPI-VALIOLONE SYNTHASE"/>
    <property type="match status" value="1"/>
</dbReference>
<dbReference type="InterPro" id="IPR030960">
    <property type="entry name" value="DHQS/DOIS_N"/>
</dbReference>
<dbReference type="Gene3D" id="1.20.1090.10">
    <property type="entry name" value="Dehydroquinate synthase-like - alpha domain"/>
    <property type="match status" value="1"/>
</dbReference>
<dbReference type="Gene3D" id="3.40.50.1970">
    <property type="match status" value="1"/>
</dbReference>
<evidence type="ECO:0000256" key="5">
    <source>
        <dbReference type="ARBA" id="ARBA00023239"/>
    </source>
</evidence>
<name>A0A4R0RVL7_9APHY</name>
<keyword evidence="2" id="KW-0479">Metal-binding</keyword>
<evidence type="ECO:0000256" key="2">
    <source>
        <dbReference type="ARBA" id="ARBA00022723"/>
    </source>
</evidence>
<dbReference type="EMBL" id="RWJN01000015">
    <property type="protein sequence ID" value="TCD70755.1"/>
    <property type="molecule type" value="Genomic_DNA"/>
</dbReference>
<organism evidence="8 9">
    <name type="scientific">Steccherinum ochraceum</name>
    <dbReference type="NCBI Taxonomy" id="92696"/>
    <lineage>
        <taxon>Eukaryota</taxon>
        <taxon>Fungi</taxon>
        <taxon>Dikarya</taxon>
        <taxon>Basidiomycota</taxon>
        <taxon>Agaricomycotina</taxon>
        <taxon>Agaricomycetes</taxon>
        <taxon>Polyporales</taxon>
        <taxon>Steccherinaceae</taxon>
        <taxon>Steccherinum</taxon>
    </lineage>
</organism>
<evidence type="ECO:0000256" key="3">
    <source>
        <dbReference type="ARBA" id="ARBA00022741"/>
    </source>
</evidence>
<evidence type="ECO:0000313" key="9">
    <source>
        <dbReference type="Proteomes" id="UP000292702"/>
    </source>
</evidence>
<dbReference type="SUPFAM" id="SSF56796">
    <property type="entry name" value="Dehydroquinate synthase-like"/>
    <property type="match status" value="1"/>
</dbReference>
<comment type="cofactor">
    <cofactor evidence="1">
        <name>NAD(+)</name>
        <dbReference type="ChEBI" id="CHEBI:57540"/>
    </cofactor>
</comment>
<feature type="domain" description="3-dehydroquinate synthase N-terminal" evidence="6">
    <location>
        <begin position="81"/>
        <end position="126"/>
    </location>
</feature>
<evidence type="ECO:0008006" key="10">
    <source>
        <dbReference type="Google" id="ProtNLM"/>
    </source>
</evidence>
<dbReference type="InterPro" id="IPR050071">
    <property type="entry name" value="Dehydroquinate_synthase"/>
</dbReference>
<dbReference type="STRING" id="92696.A0A4R0RVL7"/>
<proteinExistence type="predicted"/>
<keyword evidence="3" id="KW-0547">Nucleotide-binding</keyword>
<dbReference type="AlphaFoldDB" id="A0A4R0RVL7"/>
<evidence type="ECO:0000256" key="1">
    <source>
        <dbReference type="ARBA" id="ARBA00001911"/>
    </source>
</evidence>
<keyword evidence="5" id="KW-0456">Lyase</keyword>
<keyword evidence="4" id="KW-0520">NAD</keyword>
<gene>
    <name evidence="8" type="ORF">EIP91_001784</name>
</gene>